<dbReference type="InterPro" id="IPR011044">
    <property type="entry name" value="Quino_amine_DH_bsu"/>
</dbReference>
<dbReference type="EMBL" id="UEGS01000001">
    <property type="protein sequence ID" value="SRX82789.1"/>
    <property type="molecule type" value="Genomic_DNA"/>
</dbReference>
<dbReference type="PANTHER" id="PTHR47197:SF3">
    <property type="entry name" value="DIHYDRO-HEME D1 DEHYDROGENASE"/>
    <property type="match status" value="1"/>
</dbReference>
<protein>
    <submittedName>
        <fullName evidence="3">Putative hemolysin [Cellvibrio japonicus Ueda107]</fullName>
    </submittedName>
</protein>
<feature type="region of interest" description="Disordered" evidence="1">
    <location>
        <begin position="32"/>
        <end position="158"/>
    </location>
</feature>
<feature type="compositionally biased region" description="Acidic residues" evidence="1">
    <location>
        <begin position="105"/>
        <end position="122"/>
    </location>
</feature>
<name>A0A375YP13_MYCPF</name>
<evidence type="ECO:0000256" key="2">
    <source>
        <dbReference type="SAM" id="SignalP"/>
    </source>
</evidence>
<evidence type="ECO:0000313" key="3">
    <source>
        <dbReference type="EMBL" id="SRX82789.1"/>
    </source>
</evidence>
<evidence type="ECO:0000313" key="4">
    <source>
        <dbReference type="Proteomes" id="UP000252008"/>
    </source>
</evidence>
<dbReference type="InterPro" id="IPR015943">
    <property type="entry name" value="WD40/YVTN_repeat-like_dom_sf"/>
</dbReference>
<dbReference type="SMART" id="SM00320">
    <property type="entry name" value="WD40"/>
    <property type="match status" value="5"/>
</dbReference>
<accession>A0A375YP13</accession>
<dbReference type="InterPro" id="IPR010221">
    <property type="entry name" value="VCBS_dom"/>
</dbReference>
<proteinExistence type="predicted"/>
<gene>
    <name evidence="3" type="ORF">MPP7335_04555</name>
</gene>
<dbReference type="NCBIfam" id="TIGR02276">
    <property type="entry name" value="beta_rpt_yvtn"/>
    <property type="match status" value="1"/>
</dbReference>
<dbReference type="InterPro" id="IPR001680">
    <property type="entry name" value="WD40_rpt"/>
</dbReference>
<dbReference type="InterPro" id="IPR011964">
    <property type="entry name" value="YVTN_b-propeller_repeat"/>
</dbReference>
<evidence type="ECO:0000256" key="1">
    <source>
        <dbReference type="SAM" id="MobiDB-lite"/>
    </source>
</evidence>
<reference evidence="3 4" key="1">
    <citation type="submission" date="2018-05" db="EMBL/GenBank/DDBJ databases">
        <authorList>
            <consortium name="IHU Genomes"/>
        </authorList>
    </citation>
    <scope>NUCLEOTIDE SEQUENCE [LARGE SCALE GENOMIC DNA]</scope>
    <source>
        <strain evidence="3 4">P7335</strain>
    </source>
</reference>
<dbReference type="SUPFAM" id="SSF50969">
    <property type="entry name" value="YVTN repeat-like/Quinoprotein amine dehydrogenase"/>
    <property type="match status" value="1"/>
</dbReference>
<organism evidence="3 4">
    <name type="scientific">Mycolicibacterium parafortuitum</name>
    <name type="common">Mycobacterium parafortuitum</name>
    <dbReference type="NCBI Taxonomy" id="39692"/>
    <lineage>
        <taxon>Bacteria</taxon>
        <taxon>Bacillati</taxon>
        <taxon>Actinomycetota</taxon>
        <taxon>Actinomycetes</taxon>
        <taxon>Mycobacteriales</taxon>
        <taxon>Mycobacteriaceae</taxon>
        <taxon>Mycolicibacterium</taxon>
    </lineage>
</organism>
<feature type="chain" id="PRO_5016820157" evidence="2">
    <location>
        <begin position="31"/>
        <end position="1073"/>
    </location>
</feature>
<dbReference type="InterPro" id="IPR051200">
    <property type="entry name" value="Host-pathogen_enzymatic-act"/>
</dbReference>
<sequence>MRHSACIGRIGALAFALGVGIGLGASPAIAAADDTGAASSSATSERSPAKPQRPARESADTDTKTDTPDRDASDDADDAAADKNDRAAAADEDPKRGKHTRANDDDALDADVETDVDTDVDTDTAATSDATDSVVTPAPAQAAPTEAPEDTPAPPADAVVDLPAPEPVEAPAPAPKAVTLSSILSSLLAPPSTPNTPAESPLWLVAAAALRRHVDPVTTYSATTQATTSAQLTGAQTDAILRLGEILLGEPPTALATTDTRAYLAHNAGKSITVIDTLTGTVVRTISLRTAPTSLAVAPDGGRLYISNSAAGTVSVLDTATDTVIRTIRVGKAPTAIAVNANGTRVYVVNSDDGTVSKISTLTNSVVGKVYGVSEGVSEIAVSPDGSTVYTLSSTTGVITQFTSTALVATVIDSVSTGSAGITFSADGSRVFVADLAGSVKIFDATSRRLVDSITVSAGDPFDIAVSPDGTTLFVARSDDGKLSVFDIATKTEVKSVIANPYEVDGPPLISVSPDGTQLYWTEFGGNRLHVIALVAPNAAPVAQTPVVNAPNASGDVTGSVIVTDPEGNSLTYEVSTPDRGTVTVTRGTGGQFVFTYKATPAARHAAAAVGASAELKQDTFTITFTDGRRGVVSVPITVQIAPANAAPTATVRSSVSWLSAKVFGTITAKDADKDTLTYVASPTAKGGSVTIGADGKFTYVPTAAARHAAAKAGATAADKQDTFDVTISDGHGGLTTLTVTVKVKPGNAAPKARVITNASWFSPTVSGRVIARDGDKDGLTYTASSTAKNGVIVIDSRGRFTYTPDQAARHAAAAKGATAADKKDTFDIVVDDGHGGVTTVAVTVRIRPANAAPTGGSAAGVYTNPNTGLTRGTITAVDADGDTFTYRVTSSTGKGVVTVGEDGSFVYVPTDAARRAAANPFAPSWTKTDRFRVTVDDGHGGTTSVTVRVDIAPTGHVNQGPTNGDYTVAEPNPVNGKVTGTASATDPERDEIYFLGSGPTTKGGTVVVERDGQFVYTPTDAARQRAAAPDATDEDKADAFVVTVLDQYQETLTITVRVSILPWAGQIAGRIV</sequence>
<feature type="compositionally biased region" description="Low complexity" evidence="1">
    <location>
        <begin position="32"/>
        <end position="46"/>
    </location>
</feature>
<keyword evidence="2" id="KW-0732">Signal</keyword>
<feature type="signal peptide" evidence="2">
    <location>
        <begin position="1"/>
        <end position="30"/>
    </location>
</feature>
<dbReference type="NCBIfam" id="TIGR01965">
    <property type="entry name" value="VCBS_repeat"/>
    <property type="match status" value="4"/>
</dbReference>
<feature type="compositionally biased region" description="Low complexity" evidence="1">
    <location>
        <begin position="123"/>
        <end position="146"/>
    </location>
</feature>
<dbReference type="RefSeq" id="WP_083146002.1">
    <property type="nucleotide sequence ID" value="NZ_MVID01000029.1"/>
</dbReference>
<dbReference type="Proteomes" id="UP000252008">
    <property type="component" value="Unassembled WGS sequence"/>
</dbReference>
<dbReference type="Gene3D" id="2.130.10.10">
    <property type="entry name" value="YVTN repeat-like/Quinoprotein amine dehydrogenase"/>
    <property type="match status" value="2"/>
</dbReference>
<feature type="compositionally biased region" description="Basic and acidic residues" evidence="1">
    <location>
        <begin position="54"/>
        <end position="73"/>
    </location>
</feature>
<dbReference type="STRING" id="39692.BST38_24060"/>
<dbReference type="AlphaFoldDB" id="A0A375YP13"/>
<dbReference type="PANTHER" id="PTHR47197">
    <property type="entry name" value="PROTEIN NIRF"/>
    <property type="match status" value="1"/>
</dbReference>
<keyword evidence="4" id="KW-1185">Reference proteome</keyword>
<dbReference type="Pfam" id="PF17963">
    <property type="entry name" value="Big_9"/>
    <property type="match status" value="4"/>
</dbReference>
<feature type="compositionally biased region" description="Basic and acidic residues" evidence="1">
    <location>
        <begin position="80"/>
        <end position="95"/>
    </location>
</feature>